<evidence type="ECO:0000259" key="3">
    <source>
        <dbReference type="Pfam" id="PF18962"/>
    </source>
</evidence>
<evidence type="ECO:0000313" key="4">
    <source>
        <dbReference type="EMBL" id="KGN94027.1"/>
    </source>
</evidence>
<dbReference type="InterPro" id="IPR052574">
    <property type="entry name" value="CDIRP"/>
</dbReference>
<evidence type="ECO:0000256" key="1">
    <source>
        <dbReference type="ARBA" id="ARBA00022614"/>
    </source>
</evidence>
<dbReference type="PANTHER" id="PTHR47566">
    <property type="match status" value="1"/>
</dbReference>
<dbReference type="RefSeq" id="WP_036890143.1">
    <property type="nucleotide sequence ID" value="NZ_JQJC01000021.1"/>
</dbReference>
<keyword evidence="1" id="KW-0433">Leucine-rich repeat</keyword>
<accession>A0AB34PEP2</accession>
<name>A0AB34PEP2_9PORP</name>
<feature type="domain" description="Secretion system C-terminal sorting" evidence="3">
    <location>
        <begin position="240"/>
        <end position="301"/>
    </location>
</feature>
<dbReference type="AlphaFoldDB" id="A0AB34PEP2"/>
<comment type="caution">
    <text evidence="4">The sequence shown here is derived from an EMBL/GenBank/DDBJ whole genome shotgun (WGS) entry which is preliminary data.</text>
</comment>
<dbReference type="GO" id="GO:0035591">
    <property type="term" value="F:signaling adaptor activity"/>
    <property type="evidence" value="ECO:0007669"/>
    <property type="project" value="TreeGrafter"/>
</dbReference>
<dbReference type="InterPro" id="IPR032675">
    <property type="entry name" value="LRR_dom_sf"/>
</dbReference>
<protein>
    <recommendedName>
        <fullName evidence="3">Secretion system C-terminal sorting domain-containing protein</fullName>
    </recommendedName>
</protein>
<dbReference type="InterPro" id="IPR026444">
    <property type="entry name" value="Secre_tail"/>
</dbReference>
<dbReference type="Gene3D" id="3.80.10.10">
    <property type="entry name" value="Ribonuclease Inhibitor"/>
    <property type="match status" value="1"/>
</dbReference>
<keyword evidence="2" id="KW-0677">Repeat</keyword>
<dbReference type="PANTHER" id="PTHR47566:SF1">
    <property type="entry name" value="PROTEIN NUD1"/>
    <property type="match status" value="1"/>
</dbReference>
<gene>
    <name evidence="4" type="ORF">HQ38_07465</name>
</gene>
<evidence type="ECO:0000256" key="2">
    <source>
        <dbReference type="ARBA" id="ARBA00022737"/>
    </source>
</evidence>
<dbReference type="EMBL" id="JQJC01000021">
    <property type="protein sequence ID" value="KGN94027.1"/>
    <property type="molecule type" value="Genomic_DNA"/>
</dbReference>
<organism evidence="4 5">
    <name type="scientific">Porphyromonas crevioricanis</name>
    <dbReference type="NCBI Taxonomy" id="393921"/>
    <lineage>
        <taxon>Bacteria</taxon>
        <taxon>Pseudomonadati</taxon>
        <taxon>Bacteroidota</taxon>
        <taxon>Bacteroidia</taxon>
        <taxon>Bacteroidales</taxon>
        <taxon>Porphyromonadaceae</taxon>
        <taxon>Porphyromonas</taxon>
    </lineage>
</organism>
<dbReference type="NCBIfam" id="TIGR04183">
    <property type="entry name" value="Por_Secre_tail"/>
    <property type="match status" value="1"/>
</dbReference>
<dbReference type="SUPFAM" id="SSF52058">
    <property type="entry name" value="L domain-like"/>
    <property type="match status" value="1"/>
</dbReference>
<dbReference type="Proteomes" id="UP000030136">
    <property type="component" value="Unassembled WGS sequence"/>
</dbReference>
<evidence type="ECO:0000313" key="5">
    <source>
        <dbReference type="Proteomes" id="UP000030136"/>
    </source>
</evidence>
<sequence length="306" mass="34188">MYITSLDVSGNPELENLICYENANLKTITMGDVSRLKILQTTNSPVGAINISQAVNLEKLYCNNSKVPALDLTKYPRLTELNCSGNKWFRLDVSQCPELTKLFAAGCNLTKVDLSKNKKLREVQLHVNYLKALQFSAPDLHTLTLFDNEIEGKAMTDIMNSLPVFTVKDDPSIPNRAGFIVFNTENEPEPDKNKCLDTDVRIVREKNWTVFSTDAEGEVLIYEGISTLSTQAALSRSFFVYPNPAVDEIFVRNVEEGREILIFDTVGACVLRAQSTGDITRIAVEQLAPGSYFVCVDGKVETLWMK</sequence>
<reference evidence="4 5" key="1">
    <citation type="submission" date="2014-08" db="EMBL/GenBank/DDBJ databases">
        <title>Porphyromonas crevioricanis strain:COT-253_OH1447 Genome sequencing.</title>
        <authorList>
            <person name="Wallis C."/>
            <person name="Deusch O."/>
            <person name="O'Flynn C."/>
            <person name="Davis I."/>
            <person name="Jospin G."/>
            <person name="Darling A.E."/>
            <person name="Coil D.A."/>
            <person name="Alexiev A."/>
            <person name="Horsfall A."/>
            <person name="Kirkwood N."/>
            <person name="Harris S."/>
            <person name="Eisen J.A."/>
        </authorList>
    </citation>
    <scope>NUCLEOTIDE SEQUENCE [LARGE SCALE GENOMIC DNA]</scope>
    <source>
        <strain evidence="5">COT-253 OH1447</strain>
    </source>
</reference>
<proteinExistence type="predicted"/>
<dbReference type="Pfam" id="PF18962">
    <property type="entry name" value="Por_Secre_tail"/>
    <property type="match status" value="1"/>
</dbReference>